<feature type="transmembrane region" description="Helical" evidence="8">
    <location>
        <begin position="18"/>
        <end position="36"/>
    </location>
</feature>
<keyword evidence="5 8" id="KW-1133">Transmembrane helix</keyword>
<feature type="transmembrane region" description="Helical" evidence="8">
    <location>
        <begin position="198"/>
        <end position="218"/>
    </location>
</feature>
<feature type="transmembrane region" description="Helical" evidence="8">
    <location>
        <begin position="161"/>
        <end position="183"/>
    </location>
</feature>
<evidence type="ECO:0000256" key="6">
    <source>
        <dbReference type="ARBA" id="ARBA00023136"/>
    </source>
</evidence>
<name>A0A923I6U5_9FIRM</name>
<dbReference type="Pfam" id="PF03006">
    <property type="entry name" value="HlyIII"/>
    <property type="match status" value="1"/>
</dbReference>
<evidence type="ECO:0000256" key="1">
    <source>
        <dbReference type="ARBA" id="ARBA00004651"/>
    </source>
</evidence>
<comment type="caution">
    <text evidence="9">The sequence shown here is derived from an EMBL/GenBank/DDBJ whole genome shotgun (WGS) entry which is preliminary data.</text>
</comment>
<feature type="binding site" evidence="7">
    <location>
        <position position="200"/>
    </location>
    <ligand>
        <name>Zn(2+)</name>
        <dbReference type="ChEBI" id="CHEBI:29105"/>
    </ligand>
</feature>
<keyword evidence="4 8" id="KW-0812">Transmembrane</keyword>
<sequence>MSILFRTAQDPISSETHALGAVLSLLGGFIFVFRALGTGASVRDLAGAAIFTLSLIALYAASAIYHYYPGDVNSGGVKRRLRKMDHSMIYVLIAGSYTPFALKFLPAPKGLRFCLILWGIALAGIVLKLLWISAPRVLTSALYLAMGWSIVFVLRDFASCGAACMALVALGGVSYTVGAVLYAVKRPNFSPEFGFHELFHLFILGGSLLHYLAVFFFVL</sequence>
<comment type="subcellular location">
    <subcellularLocation>
        <location evidence="1">Cell membrane</location>
        <topology evidence="1">Multi-pass membrane protein</topology>
    </subcellularLocation>
</comment>
<feature type="binding site" evidence="7">
    <location>
        <position position="66"/>
    </location>
    <ligand>
        <name>Zn(2+)</name>
        <dbReference type="ChEBI" id="CHEBI:29105"/>
    </ligand>
</feature>
<evidence type="ECO:0000313" key="10">
    <source>
        <dbReference type="Proteomes" id="UP000659630"/>
    </source>
</evidence>
<feature type="transmembrane region" description="Helical" evidence="8">
    <location>
        <begin position="113"/>
        <end position="131"/>
    </location>
</feature>
<dbReference type="EMBL" id="JACONZ010000002">
    <property type="protein sequence ID" value="MBC5581356.1"/>
    <property type="molecule type" value="Genomic_DNA"/>
</dbReference>
<dbReference type="InterPro" id="IPR005744">
    <property type="entry name" value="Hy-lIII"/>
</dbReference>
<dbReference type="RefSeq" id="WP_186887713.1">
    <property type="nucleotide sequence ID" value="NZ_JACONZ010000002.1"/>
</dbReference>
<keyword evidence="10" id="KW-1185">Reference proteome</keyword>
<keyword evidence="7" id="KW-0862">Zinc</keyword>
<dbReference type="GO" id="GO:0005886">
    <property type="term" value="C:plasma membrane"/>
    <property type="evidence" value="ECO:0007669"/>
    <property type="project" value="UniProtKB-SubCell"/>
</dbReference>
<organism evidence="9 10">
    <name type="scientific">Anaerofilum hominis</name>
    <dbReference type="NCBI Taxonomy" id="2763016"/>
    <lineage>
        <taxon>Bacteria</taxon>
        <taxon>Bacillati</taxon>
        <taxon>Bacillota</taxon>
        <taxon>Clostridia</taxon>
        <taxon>Eubacteriales</taxon>
        <taxon>Oscillospiraceae</taxon>
        <taxon>Anaerofilum</taxon>
    </lineage>
</organism>
<evidence type="ECO:0000256" key="3">
    <source>
        <dbReference type="ARBA" id="ARBA00022475"/>
    </source>
</evidence>
<accession>A0A923I6U5</accession>
<evidence type="ECO:0000256" key="5">
    <source>
        <dbReference type="ARBA" id="ARBA00022989"/>
    </source>
</evidence>
<feature type="transmembrane region" description="Helical" evidence="8">
    <location>
        <begin position="48"/>
        <end position="68"/>
    </location>
</feature>
<feature type="binding site" evidence="7">
    <location>
        <position position="196"/>
    </location>
    <ligand>
        <name>Zn(2+)</name>
        <dbReference type="ChEBI" id="CHEBI:29105"/>
    </ligand>
</feature>
<dbReference type="AlphaFoldDB" id="A0A923I6U5"/>
<evidence type="ECO:0000256" key="4">
    <source>
        <dbReference type="ARBA" id="ARBA00022692"/>
    </source>
</evidence>
<evidence type="ECO:0000256" key="2">
    <source>
        <dbReference type="ARBA" id="ARBA00008488"/>
    </source>
</evidence>
<dbReference type="NCBIfam" id="TIGR01065">
    <property type="entry name" value="hlyIII"/>
    <property type="match status" value="1"/>
</dbReference>
<feature type="transmembrane region" description="Helical" evidence="8">
    <location>
        <begin position="88"/>
        <end position="106"/>
    </location>
</feature>
<protein>
    <submittedName>
        <fullName evidence="9">Hemolysin III family protein</fullName>
    </submittedName>
</protein>
<evidence type="ECO:0000256" key="8">
    <source>
        <dbReference type="SAM" id="Phobius"/>
    </source>
</evidence>
<evidence type="ECO:0000256" key="7">
    <source>
        <dbReference type="PIRSR" id="PIRSR604254-1"/>
    </source>
</evidence>
<comment type="similarity">
    <text evidence="2">Belongs to the UPF0073 (Hly-III) family.</text>
</comment>
<dbReference type="PANTHER" id="PTHR20855">
    <property type="entry name" value="ADIPOR/PROGESTIN RECEPTOR-RELATED"/>
    <property type="match status" value="1"/>
</dbReference>
<dbReference type="PANTHER" id="PTHR20855:SF3">
    <property type="entry name" value="LD03007P"/>
    <property type="match status" value="1"/>
</dbReference>
<dbReference type="GO" id="GO:0140911">
    <property type="term" value="F:pore-forming activity"/>
    <property type="evidence" value="ECO:0007669"/>
    <property type="project" value="InterPro"/>
</dbReference>
<keyword evidence="7" id="KW-0479">Metal-binding</keyword>
<dbReference type="InterPro" id="IPR004254">
    <property type="entry name" value="AdipoR/HlyIII-related"/>
</dbReference>
<reference evidence="9" key="1">
    <citation type="submission" date="2020-08" db="EMBL/GenBank/DDBJ databases">
        <title>Genome public.</title>
        <authorList>
            <person name="Liu C."/>
            <person name="Sun Q."/>
        </authorList>
    </citation>
    <scope>NUCLEOTIDE SEQUENCE</scope>
    <source>
        <strain evidence="9">BX8</strain>
    </source>
</reference>
<keyword evidence="3" id="KW-1003">Cell membrane</keyword>
<keyword evidence="6 8" id="KW-0472">Membrane</keyword>
<feature type="transmembrane region" description="Helical" evidence="8">
    <location>
        <begin position="137"/>
        <end position="154"/>
    </location>
</feature>
<evidence type="ECO:0000313" key="9">
    <source>
        <dbReference type="EMBL" id="MBC5581356.1"/>
    </source>
</evidence>
<gene>
    <name evidence="9" type="ORF">H8S23_07520</name>
</gene>
<dbReference type="Proteomes" id="UP000659630">
    <property type="component" value="Unassembled WGS sequence"/>
</dbReference>
<dbReference type="GO" id="GO:0046872">
    <property type="term" value="F:metal ion binding"/>
    <property type="evidence" value="ECO:0007669"/>
    <property type="project" value="UniProtKB-KW"/>
</dbReference>
<proteinExistence type="inferred from homology"/>